<dbReference type="InParanoid" id="A0A6P7FE26"/>
<protein>
    <submittedName>
        <fullName evidence="1">Uncharacterized protein LOC114329146</fullName>
    </submittedName>
</protein>
<organism evidence="1">
    <name type="scientific">Diabrotica virgifera virgifera</name>
    <name type="common">western corn rootworm</name>
    <dbReference type="NCBI Taxonomy" id="50390"/>
    <lineage>
        <taxon>Eukaryota</taxon>
        <taxon>Metazoa</taxon>
        <taxon>Ecdysozoa</taxon>
        <taxon>Arthropoda</taxon>
        <taxon>Hexapoda</taxon>
        <taxon>Insecta</taxon>
        <taxon>Pterygota</taxon>
        <taxon>Neoptera</taxon>
        <taxon>Endopterygota</taxon>
        <taxon>Coleoptera</taxon>
        <taxon>Polyphaga</taxon>
        <taxon>Cucujiformia</taxon>
        <taxon>Chrysomeloidea</taxon>
        <taxon>Chrysomelidae</taxon>
        <taxon>Galerucinae</taxon>
        <taxon>Diabroticina</taxon>
        <taxon>Diabroticites</taxon>
        <taxon>Diabrotica</taxon>
    </lineage>
</organism>
<accession>A0A6P7FE26</accession>
<reference evidence="1" key="1">
    <citation type="submission" date="2025-08" db="UniProtKB">
        <authorList>
            <consortium name="RefSeq"/>
        </authorList>
    </citation>
    <scope>IDENTIFICATION</scope>
    <source>
        <tissue evidence="1">Whole insect</tissue>
    </source>
</reference>
<dbReference type="AlphaFoldDB" id="A0A6P7FE26"/>
<name>A0A6P7FE26_DIAVI</name>
<proteinExistence type="predicted"/>
<dbReference type="RefSeq" id="XP_028133966.1">
    <property type="nucleotide sequence ID" value="XM_028278165.1"/>
</dbReference>
<sequence>MIGNWCTANFLTLNTSKTKLLCFKHVMPELHLELEPQLSVRFLGLNIDPDLKFKSHIEALNSKLASGCYAIRSTRRELGFAQARTVYFALVESHLRFAIQFWGACSQELFSSVFLLQKKAVRLLCQVNSRETCKPLFIKHSILTLVSLFILETASIIFKNKHLYENNNRSGRFASNLALITPRSTLVKDSFIFNGIKIFNKLPSEIKNLETIRKFRNSLDRLLAKRAYYDLTEFFEDHWS</sequence>
<gene>
    <name evidence="1" type="primary">LOC114329146</name>
</gene>
<evidence type="ECO:0000313" key="1">
    <source>
        <dbReference type="RefSeq" id="XP_028133966.1"/>
    </source>
</evidence>